<reference evidence="1" key="2">
    <citation type="journal article" date="2020" name="Nat. Commun.">
        <title>Large-scale genome sequencing of mycorrhizal fungi provides insights into the early evolution of symbiotic traits.</title>
        <authorList>
            <person name="Miyauchi S."/>
            <person name="Kiss E."/>
            <person name="Kuo A."/>
            <person name="Drula E."/>
            <person name="Kohler A."/>
            <person name="Sanchez-Garcia M."/>
            <person name="Morin E."/>
            <person name="Andreopoulos B."/>
            <person name="Barry K.W."/>
            <person name="Bonito G."/>
            <person name="Buee M."/>
            <person name="Carver A."/>
            <person name="Chen C."/>
            <person name="Cichocki N."/>
            <person name="Clum A."/>
            <person name="Culley D."/>
            <person name="Crous P.W."/>
            <person name="Fauchery L."/>
            <person name="Girlanda M."/>
            <person name="Hayes R.D."/>
            <person name="Keri Z."/>
            <person name="LaButti K."/>
            <person name="Lipzen A."/>
            <person name="Lombard V."/>
            <person name="Magnuson J."/>
            <person name="Maillard F."/>
            <person name="Murat C."/>
            <person name="Nolan M."/>
            <person name="Ohm R.A."/>
            <person name="Pangilinan J."/>
            <person name="Pereira M.F."/>
            <person name="Perotto S."/>
            <person name="Peter M."/>
            <person name="Pfister S."/>
            <person name="Riley R."/>
            <person name="Sitrit Y."/>
            <person name="Stielow J.B."/>
            <person name="Szollosi G."/>
            <person name="Zifcakova L."/>
            <person name="Stursova M."/>
            <person name="Spatafora J.W."/>
            <person name="Tedersoo L."/>
            <person name="Vaario L.M."/>
            <person name="Yamada A."/>
            <person name="Yan M."/>
            <person name="Wang P."/>
            <person name="Xu J."/>
            <person name="Bruns T."/>
            <person name="Baldrian P."/>
            <person name="Vilgalys R."/>
            <person name="Dunand C."/>
            <person name="Henrissat B."/>
            <person name="Grigoriev I.V."/>
            <person name="Hibbett D."/>
            <person name="Nagy L.G."/>
            <person name="Martin F.M."/>
        </authorList>
    </citation>
    <scope>NUCLEOTIDE SEQUENCE</scope>
    <source>
        <strain evidence="1">P2</strain>
    </source>
</reference>
<dbReference type="Proteomes" id="UP000886501">
    <property type="component" value="Unassembled WGS sequence"/>
</dbReference>
<organism evidence="1 2">
    <name type="scientific">Thelephora ganbajun</name>
    <name type="common">Ganba fungus</name>
    <dbReference type="NCBI Taxonomy" id="370292"/>
    <lineage>
        <taxon>Eukaryota</taxon>
        <taxon>Fungi</taxon>
        <taxon>Dikarya</taxon>
        <taxon>Basidiomycota</taxon>
        <taxon>Agaricomycotina</taxon>
        <taxon>Agaricomycetes</taxon>
        <taxon>Thelephorales</taxon>
        <taxon>Thelephoraceae</taxon>
        <taxon>Thelephora</taxon>
    </lineage>
</organism>
<proteinExistence type="predicted"/>
<reference evidence="1" key="1">
    <citation type="submission" date="2019-10" db="EMBL/GenBank/DDBJ databases">
        <authorList>
            <consortium name="DOE Joint Genome Institute"/>
            <person name="Kuo A."/>
            <person name="Miyauchi S."/>
            <person name="Kiss E."/>
            <person name="Drula E."/>
            <person name="Kohler A."/>
            <person name="Sanchez-Garcia M."/>
            <person name="Andreopoulos B."/>
            <person name="Barry K.W."/>
            <person name="Bonito G."/>
            <person name="Buee M."/>
            <person name="Carver A."/>
            <person name="Chen C."/>
            <person name="Cichocki N."/>
            <person name="Clum A."/>
            <person name="Culley D."/>
            <person name="Crous P.W."/>
            <person name="Fauchery L."/>
            <person name="Girlanda M."/>
            <person name="Hayes R."/>
            <person name="Keri Z."/>
            <person name="Labutti K."/>
            <person name="Lipzen A."/>
            <person name="Lombard V."/>
            <person name="Magnuson J."/>
            <person name="Maillard F."/>
            <person name="Morin E."/>
            <person name="Murat C."/>
            <person name="Nolan M."/>
            <person name="Ohm R."/>
            <person name="Pangilinan J."/>
            <person name="Pereira M."/>
            <person name="Perotto S."/>
            <person name="Peter M."/>
            <person name="Riley R."/>
            <person name="Sitrit Y."/>
            <person name="Stielow B."/>
            <person name="Szollosi G."/>
            <person name="Zifcakova L."/>
            <person name="Stursova M."/>
            <person name="Spatafora J.W."/>
            <person name="Tedersoo L."/>
            <person name="Vaario L.-M."/>
            <person name="Yamada A."/>
            <person name="Yan M."/>
            <person name="Wang P."/>
            <person name="Xu J."/>
            <person name="Bruns T."/>
            <person name="Baldrian P."/>
            <person name="Vilgalys R."/>
            <person name="Henrissat B."/>
            <person name="Grigoriev I.V."/>
            <person name="Hibbett D."/>
            <person name="Nagy L.G."/>
            <person name="Martin F.M."/>
        </authorList>
    </citation>
    <scope>NUCLEOTIDE SEQUENCE</scope>
    <source>
        <strain evidence="1">P2</strain>
    </source>
</reference>
<name>A0ACB6ZMG4_THEGA</name>
<protein>
    <submittedName>
        <fullName evidence="1">Uncharacterized protein</fullName>
    </submittedName>
</protein>
<evidence type="ECO:0000313" key="1">
    <source>
        <dbReference type="EMBL" id="KAF9650856.1"/>
    </source>
</evidence>
<dbReference type="EMBL" id="MU117980">
    <property type="protein sequence ID" value="KAF9650856.1"/>
    <property type="molecule type" value="Genomic_DNA"/>
</dbReference>
<evidence type="ECO:0000313" key="2">
    <source>
        <dbReference type="Proteomes" id="UP000886501"/>
    </source>
</evidence>
<gene>
    <name evidence="1" type="ORF">BDM02DRAFT_3179071</name>
</gene>
<accession>A0ACB6ZMG4</accession>
<sequence length="333" mass="37103">MRTLNHLSLSSFFTFVLSLTRTVSSASIRYTRELSIVGSDFFDQFNWESKNDPTHGRVNYLTLEEAKAKNLAYATEDKFFMLPDSENIVSPGSRGRDSIRISSKQAFDESVIIIDLEHMPHGCGTWPAFWTLSQKGPWPTGGEIDIIEGVHEAEQNLISLHTLPGCTVPATRYQTGETASTNCDTSFNFNQGCGTKVRHPGSYGKDFNALGGGFYALARSKEYGVKVWFWPRVALLAPLDVRFNGEAVNPDFWGPPTAYFPTGANCEYEEHFDAHMLVFDLTFCGDWAGSPSVWPASGCSPMSCNDFVDENPEAFADAYWEINSLRIYTPVSD</sequence>
<keyword evidence="2" id="KW-1185">Reference proteome</keyword>
<comment type="caution">
    <text evidence="1">The sequence shown here is derived from an EMBL/GenBank/DDBJ whole genome shotgun (WGS) entry which is preliminary data.</text>
</comment>